<evidence type="ECO:0000256" key="10">
    <source>
        <dbReference type="ARBA" id="ARBA00023125"/>
    </source>
</evidence>
<evidence type="ECO:0000256" key="14">
    <source>
        <dbReference type="ARBA" id="ARBA00048988"/>
    </source>
</evidence>
<evidence type="ECO:0000256" key="8">
    <source>
        <dbReference type="ARBA" id="ARBA00022840"/>
    </source>
</evidence>
<feature type="active site" description="For nuclease activity" evidence="15">
    <location>
        <position position="1099"/>
    </location>
</feature>
<comment type="domain">
    <text evidence="15">The C-terminal domain has nuclease activity and interacts with RecD. It interacts with RecA, facilitating its loading onto ssDNA.</text>
</comment>
<comment type="cofactor">
    <cofactor evidence="15">
        <name>Mg(2+)</name>
        <dbReference type="ChEBI" id="CHEBI:18420"/>
    </cofactor>
    <text evidence="15">Binds 1 Mg(2+) ion per subunit.</text>
</comment>
<dbReference type="Pfam" id="PF13361">
    <property type="entry name" value="UvrD_C"/>
    <property type="match status" value="1"/>
</dbReference>
<dbReference type="InterPro" id="IPR004586">
    <property type="entry name" value="RecB"/>
</dbReference>
<feature type="domain" description="UvrD-like helicase ATP-binding" evidence="18">
    <location>
        <begin position="1"/>
        <end position="463"/>
    </location>
</feature>
<dbReference type="EC" id="5.6.2.4" evidence="15"/>
<dbReference type="PROSITE" id="PS51217">
    <property type="entry name" value="UVRD_HELICASE_CTER"/>
    <property type="match status" value="1"/>
</dbReference>
<dbReference type="EMBL" id="CP010951">
    <property type="protein sequence ID" value="AMO24366.1"/>
    <property type="molecule type" value="Genomic_DNA"/>
</dbReference>
<dbReference type="InterPro" id="IPR014017">
    <property type="entry name" value="DNA_helicase_UvrD-like_C"/>
</dbReference>
<feature type="binding site" evidence="15">
    <location>
        <position position="1086"/>
    </location>
    <ligand>
        <name>Mg(2+)</name>
        <dbReference type="ChEBI" id="CHEBI:18420"/>
    </ligand>
</feature>
<dbReference type="GO" id="GO:0008854">
    <property type="term" value="F:exodeoxyribonuclease V activity"/>
    <property type="evidence" value="ECO:0007669"/>
    <property type="project" value="UniProtKB-EC"/>
</dbReference>
<keyword evidence="11 15" id="KW-0234">DNA repair</keyword>
<dbReference type="RefSeq" id="WP_061502059.1">
    <property type="nucleotide sequence ID" value="NZ_CP010951.1"/>
</dbReference>
<dbReference type="Pfam" id="PF00580">
    <property type="entry name" value="UvrD-helicase"/>
    <property type="match status" value="1"/>
</dbReference>
<comment type="miscellaneous">
    <text evidence="15">In the RecBCD complex, RecB has a slow 3'-5' helicase, an exonuclease activity and loads RecA onto ssDNA, RecD has a fast 5'-3' helicase activity, while RecC stimulates the ATPase and processivity of the RecB helicase and contributes to recognition of the Chi site.</text>
</comment>
<dbReference type="InterPro" id="IPR011604">
    <property type="entry name" value="PDDEXK-like_dom_sf"/>
</dbReference>
<name>A0A127JWI0_9BURK</name>
<evidence type="ECO:0000256" key="13">
    <source>
        <dbReference type="ARBA" id="ARBA00034617"/>
    </source>
</evidence>
<keyword evidence="4 15" id="KW-0227">DNA damage</keyword>
<keyword evidence="1 15" id="KW-0540">Nuclease</keyword>
<evidence type="ECO:0000256" key="15">
    <source>
        <dbReference type="HAMAP-Rule" id="MF_01485"/>
    </source>
</evidence>
<keyword evidence="21" id="KW-1185">Reference proteome</keyword>
<keyword evidence="3 15" id="KW-0547">Nucleotide-binding</keyword>
<dbReference type="Gene3D" id="3.40.50.300">
    <property type="entry name" value="P-loop containing nucleotide triphosphate hydrolases"/>
    <property type="match status" value="2"/>
</dbReference>
<feature type="domain" description="UvrD-like helicase C-terminal" evidence="19">
    <location>
        <begin position="464"/>
        <end position="765"/>
    </location>
</feature>
<dbReference type="SUPFAM" id="SSF52980">
    <property type="entry name" value="Restriction endonuclease-like"/>
    <property type="match status" value="1"/>
</dbReference>
<comment type="function">
    <text evidence="15">A helicase/nuclease that prepares dsDNA breaks (DSB) for recombinational DNA repair. Binds to DSBs and unwinds DNA via a highly rapid and processive ATP-dependent bidirectional helicase activity. Unwinds dsDNA until it encounters a Chi (crossover hotspot instigator) sequence from the 3' direction. Cuts ssDNA a few nucleotides 3' to the Chi site. The properties and activities of the enzyme are changed at Chi. The Chi-altered holoenzyme produces a long 3'-ssDNA overhang and facilitates RecA-binding to the ssDNA for homologous DNA recombination and repair. Holoenzyme degrades any linearized DNA that is unable to undergo homologous recombination. In the holoenzyme this subunit contributes ATPase, 3'-5' helicase, exonuclease activity and loads RecA onto ssDNA.</text>
</comment>
<comment type="subunit">
    <text evidence="15">Heterotrimer of RecB, RecC and RecD. All subunits contribute to DNA-binding. Interacts with RecA.</text>
</comment>
<evidence type="ECO:0000259" key="19">
    <source>
        <dbReference type="PROSITE" id="PS51217"/>
    </source>
</evidence>
<dbReference type="Gene3D" id="1.10.486.10">
    <property type="entry name" value="PCRA, domain 4"/>
    <property type="match status" value="1"/>
</dbReference>
<proteinExistence type="inferred from homology"/>
<evidence type="ECO:0000256" key="4">
    <source>
        <dbReference type="ARBA" id="ARBA00022763"/>
    </source>
</evidence>
<evidence type="ECO:0000313" key="21">
    <source>
        <dbReference type="Proteomes" id="UP000070433"/>
    </source>
</evidence>
<evidence type="ECO:0000256" key="17">
    <source>
        <dbReference type="SAM" id="MobiDB-lite"/>
    </source>
</evidence>
<dbReference type="InterPro" id="IPR038726">
    <property type="entry name" value="PDDEXK_AddAB-type"/>
</dbReference>
<keyword evidence="6 15" id="KW-0347">Helicase</keyword>
<evidence type="ECO:0000256" key="12">
    <source>
        <dbReference type="ARBA" id="ARBA00023235"/>
    </source>
</evidence>
<dbReference type="HAMAP" id="MF_01485">
    <property type="entry name" value="RecB"/>
    <property type="match status" value="1"/>
</dbReference>
<comment type="catalytic activity">
    <reaction evidence="15">
        <text>Exonucleolytic cleavage (in the presence of ATP) in either 5'- to 3'- or 3'- to 5'-direction to yield 5'-phosphooligonucleotides.</text>
        <dbReference type="EC" id="3.1.11.5"/>
    </reaction>
</comment>
<evidence type="ECO:0000259" key="18">
    <source>
        <dbReference type="PROSITE" id="PS51198"/>
    </source>
</evidence>
<dbReference type="EC" id="3.1.11.5" evidence="15"/>
<dbReference type="GO" id="GO:0016887">
    <property type="term" value="F:ATP hydrolysis activity"/>
    <property type="evidence" value="ECO:0007669"/>
    <property type="project" value="RHEA"/>
</dbReference>
<feature type="binding site" evidence="15">
    <location>
        <position position="973"/>
    </location>
    <ligand>
        <name>Mg(2+)</name>
        <dbReference type="ChEBI" id="CHEBI:18420"/>
    </ligand>
</feature>
<protein>
    <recommendedName>
        <fullName evidence="15">RecBCD enzyme subunit RecB</fullName>
        <ecNumber evidence="15">3.1.11.5</ecNumber>
        <ecNumber evidence="15">5.6.2.4</ecNumber>
    </recommendedName>
    <alternativeName>
        <fullName evidence="15">DNA 3'-5' helicase subunit RecB</fullName>
    </alternativeName>
    <alternativeName>
        <fullName evidence="15">Exonuclease V subunit RecB</fullName>
        <shortName evidence="15">ExoV subunit RecB</shortName>
    </alternativeName>
    <alternativeName>
        <fullName evidence="15">Helicase/nuclease RecBCD subunit RecB</fullName>
    </alternativeName>
</protein>
<comment type="similarity">
    <text evidence="15">Belongs to the helicase family. UvrD subfamily.</text>
</comment>
<dbReference type="AlphaFoldDB" id="A0A127JWI0"/>
<comment type="catalytic activity">
    <reaction evidence="14 15">
        <text>ATP + H2O = ADP + phosphate + H(+)</text>
        <dbReference type="Rhea" id="RHEA:13065"/>
        <dbReference type="ChEBI" id="CHEBI:15377"/>
        <dbReference type="ChEBI" id="CHEBI:15378"/>
        <dbReference type="ChEBI" id="CHEBI:30616"/>
        <dbReference type="ChEBI" id="CHEBI:43474"/>
        <dbReference type="ChEBI" id="CHEBI:456216"/>
        <dbReference type="EC" id="5.6.2.4"/>
    </reaction>
</comment>
<evidence type="ECO:0000256" key="6">
    <source>
        <dbReference type="ARBA" id="ARBA00022806"/>
    </source>
</evidence>
<dbReference type="InterPro" id="IPR011335">
    <property type="entry name" value="Restrct_endonuc-II-like"/>
</dbReference>
<dbReference type="PATRIC" id="fig|94132.3.peg.3644"/>
<reference evidence="20 21" key="1">
    <citation type="journal article" date="2014" name="Int. J. Syst. Evol. Microbiol.">
        <title>Ramlibacter solisilvae sp. nov., isolated from forest soil, and emended description of the genus Ramlibacter.</title>
        <authorList>
            <person name="Lee H.J."/>
            <person name="Lee S.H."/>
            <person name="Lee S.S."/>
            <person name="Lee J.S."/>
            <person name="Kim Y."/>
            <person name="Kim S.C."/>
            <person name="Jeon C.O."/>
        </authorList>
    </citation>
    <scope>NUCLEOTIDE SEQUENCE [LARGE SCALE GENOMIC DNA]</scope>
    <source>
        <strain evidence="20 21">5-10</strain>
    </source>
</reference>
<dbReference type="CDD" id="cd22352">
    <property type="entry name" value="RecB_C-like"/>
    <property type="match status" value="1"/>
</dbReference>
<evidence type="ECO:0000256" key="3">
    <source>
        <dbReference type="ARBA" id="ARBA00022741"/>
    </source>
</evidence>
<keyword evidence="7 15" id="KW-0269">Exonuclease</keyword>
<comment type="catalytic activity">
    <reaction evidence="13 15">
        <text>Couples ATP hydrolysis with the unwinding of duplex DNA by translocating in the 3'-5' direction.</text>
        <dbReference type="EC" id="5.6.2.4"/>
    </reaction>
</comment>
<keyword evidence="2 15" id="KW-0479">Metal-binding</keyword>
<organism evidence="20 21">
    <name type="scientific">Ramlibacter tataouinensis</name>
    <dbReference type="NCBI Taxonomy" id="94132"/>
    <lineage>
        <taxon>Bacteria</taxon>
        <taxon>Pseudomonadati</taxon>
        <taxon>Pseudomonadota</taxon>
        <taxon>Betaproteobacteria</taxon>
        <taxon>Burkholderiales</taxon>
        <taxon>Comamonadaceae</taxon>
        <taxon>Ramlibacter</taxon>
    </lineage>
</organism>
<dbReference type="PANTHER" id="PTHR11070">
    <property type="entry name" value="UVRD / RECB / PCRA DNA HELICASE FAMILY MEMBER"/>
    <property type="match status" value="1"/>
</dbReference>
<evidence type="ECO:0000256" key="2">
    <source>
        <dbReference type="ARBA" id="ARBA00022723"/>
    </source>
</evidence>
<dbReference type="Gene3D" id="1.10.3170.10">
    <property type="entry name" value="Recbcd, chain B, domain 2"/>
    <property type="match status" value="1"/>
</dbReference>
<comment type="domain">
    <text evidence="15">The N-terminal DNA-binding domain is a ssDNA-dependent ATPase and has ATP-dependent 3'-5' helicase function. This domain interacts with RecC.</text>
</comment>
<dbReference type="NCBIfam" id="TIGR00609">
    <property type="entry name" value="recB"/>
    <property type="match status" value="1"/>
</dbReference>
<dbReference type="InterPro" id="IPR014016">
    <property type="entry name" value="UvrD-like_ATP-bd"/>
</dbReference>
<evidence type="ECO:0000313" key="20">
    <source>
        <dbReference type="EMBL" id="AMO24366.1"/>
    </source>
</evidence>
<dbReference type="GO" id="GO:0003677">
    <property type="term" value="F:DNA binding"/>
    <property type="evidence" value="ECO:0007669"/>
    <property type="project" value="UniProtKB-UniRule"/>
</dbReference>
<dbReference type="Pfam" id="PF12705">
    <property type="entry name" value="PDDEXK_1"/>
    <property type="match status" value="1"/>
</dbReference>
<dbReference type="Gene3D" id="3.90.320.10">
    <property type="match status" value="1"/>
</dbReference>
<dbReference type="InterPro" id="IPR000212">
    <property type="entry name" value="DNA_helicase_UvrD/REP"/>
</dbReference>
<evidence type="ECO:0000256" key="1">
    <source>
        <dbReference type="ARBA" id="ARBA00022722"/>
    </source>
</evidence>
<evidence type="ECO:0000256" key="9">
    <source>
        <dbReference type="ARBA" id="ARBA00022842"/>
    </source>
</evidence>
<evidence type="ECO:0000256" key="5">
    <source>
        <dbReference type="ARBA" id="ARBA00022801"/>
    </source>
</evidence>
<dbReference type="GO" id="GO:0000724">
    <property type="term" value="P:double-strand break repair via homologous recombination"/>
    <property type="evidence" value="ECO:0007669"/>
    <property type="project" value="UniProtKB-UniRule"/>
</dbReference>
<dbReference type="PROSITE" id="PS51198">
    <property type="entry name" value="UVRD_HELICASE_ATP_BIND"/>
    <property type="match status" value="1"/>
</dbReference>
<evidence type="ECO:0000256" key="16">
    <source>
        <dbReference type="PROSITE-ProRule" id="PRU00560"/>
    </source>
</evidence>
<dbReference type="GO" id="GO:0005829">
    <property type="term" value="C:cytosol"/>
    <property type="evidence" value="ECO:0007669"/>
    <property type="project" value="TreeGrafter"/>
</dbReference>
<dbReference type="Proteomes" id="UP000070433">
    <property type="component" value="Chromosome"/>
</dbReference>
<keyword evidence="12 15" id="KW-0413">Isomerase</keyword>
<evidence type="ECO:0000256" key="11">
    <source>
        <dbReference type="ARBA" id="ARBA00023204"/>
    </source>
</evidence>
<dbReference type="InterPro" id="IPR027417">
    <property type="entry name" value="P-loop_NTPase"/>
</dbReference>
<feature type="binding site" evidence="15">
    <location>
        <position position="1099"/>
    </location>
    <ligand>
        <name>Mg(2+)</name>
        <dbReference type="ChEBI" id="CHEBI:18420"/>
    </ligand>
</feature>
<gene>
    <name evidence="15" type="primary">recB</name>
    <name evidence="20" type="ORF">UC35_17830</name>
</gene>
<feature type="region of interest" description="Nuclease activity, interacts with RecD and RecA" evidence="15">
    <location>
        <begin position="908"/>
        <end position="1198"/>
    </location>
</feature>
<dbReference type="GO" id="GO:0009338">
    <property type="term" value="C:exodeoxyribonuclease V complex"/>
    <property type="evidence" value="ECO:0007669"/>
    <property type="project" value="TreeGrafter"/>
</dbReference>
<keyword evidence="10 15" id="KW-0238">DNA-binding</keyword>
<accession>A0A127JWI0</accession>
<dbReference type="OrthoDB" id="5905204at2"/>
<dbReference type="PANTHER" id="PTHR11070:SF23">
    <property type="entry name" value="RECBCD ENZYME SUBUNIT RECB"/>
    <property type="match status" value="1"/>
</dbReference>
<dbReference type="GO" id="GO:0005524">
    <property type="term" value="F:ATP binding"/>
    <property type="evidence" value="ECO:0007669"/>
    <property type="project" value="UniProtKB-UniRule"/>
</dbReference>
<sequence>MTSPVMLEPLAFPLRGNSLIEASAGTGKTFTIAALYLRLVLDHGGPAASFGRQLVPPEILVVTFTEAATKELRDRIRARLADAARAFQQEPDPGDELLRALRASYPREQWPACARLLQGAAEWMDEAAVSTIHAWCNRMLREHAFDSGSLFEQTLVTDIEELFEEAAHDYWRSFFYGLDAQEAERVREWWPNVGAFTAQVRALLANAQSLPEGAEPKQALAAAGVEGARELEALKAPWKRWAGELKALLQQACDAGHIQRTHCRHVLNFAGKMCDWVEGPEPWPLGATSTGWQRLTRAGIAQVWSGDKSLDHPALAAMENLKAALEAMPDGRDAILSHAARWVAQRMGRAQRRQAQMGFDDLLAQLHEALQRPVTGERLAQTIRAQFPVALIDEFQDTDPVQYGIFRKIYGAPARQAASALVLIGDPKQAIYAFRGADIYTYLAARRATAGRHFTLGMNYRSSEPMVRAVNQLFMRAEQREGSGAFRFRAPGTDPLPFFEVQAGGRPDGFEVHGAPAPALTCWWSEERDAGGYRSAMADACAAEIVRLLRLAQDGEAGFRNAGGVLRPLHPRDIAVLVNDRTEAQAVRAALSRGGVRSVYLSDRDSVFKTAAAAELQRLLPACAAPEDGALVRAALATPLLALSWAELDALGEDELTWEQRIEQFRGYLQQWRRQGVLPMVRQLLNDFDVPRRLLSAGDERQLTDLLHLAELLQQASGLLQGEHALVRHLAEERATGSELGENRQVRLESDADLLKVVTVHKSKGLQYPLVFLPFPCTCRPVRASAVQVKYHDEDGHLRVSLRPNAPQVRQADEERLGEDLRKLYVALTRAVHATWIGVAPTRDLPQTALGWLLDVPGLAAESLQEAVRAGGAVVAPAPVHSGERVPHGGEMAGSLAAPLVAAAARERWWIASYSRLLGAMEAVPHASDSPEQANYEEGSAEAEGGGAAATAQPSAGTLHAFPRGAAAGTFLHGLLEWAGQQGFAPAELEAGVARRCVTAAWKEQLPVLRDWLQQWLVTPLRLPDATAVAPAQLRACQVEMEFWFSARAVSVRALDQLVTRHTLAGEARPAVGAAQLNGMLKGFIDLVFEHEGRYYVADYKSNWLGPADADYTARAMRNEVLAKRYDLQYCLYLLALHRLLRARLPGYDYDRHVGGAVYLFLRGHAAATQGLHLERPPRALMDALDALFQGAKLELDA</sequence>
<keyword evidence="8 15" id="KW-0067">ATP-binding</keyword>
<dbReference type="GO" id="GO:0043138">
    <property type="term" value="F:3'-5' DNA helicase activity"/>
    <property type="evidence" value="ECO:0007669"/>
    <property type="project" value="UniProtKB-UniRule"/>
</dbReference>
<feature type="binding site" evidence="16">
    <location>
        <begin position="22"/>
        <end position="29"/>
    </location>
    <ligand>
        <name>ATP</name>
        <dbReference type="ChEBI" id="CHEBI:30616"/>
    </ligand>
</feature>
<feature type="region of interest" description="Disordered" evidence="17">
    <location>
        <begin position="928"/>
        <end position="954"/>
    </location>
</feature>
<feature type="region of interest" description="DNA-binding and helicase activity, interacts with RecC" evidence="15">
    <location>
        <begin position="1"/>
        <end position="860"/>
    </location>
</feature>
<evidence type="ECO:0000256" key="7">
    <source>
        <dbReference type="ARBA" id="ARBA00022839"/>
    </source>
</evidence>
<keyword evidence="5 15" id="KW-0378">Hydrolase</keyword>
<dbReference type="SUPFAM" id="SSF52540">
    <property type="entry name" value="P-loop containing nucleoside triphosphate hydrolases"/>
    <property type="match status" value="1"/>
</dbReference>
<keyword evidence="9 15" id="KW-0460">Magnesium</keyword>
<dbReference type="GO" id="GO:0000287">
    <property type="term" value="F:magnesium ion binding"/>
    <property type="evidence" value="ECO:0007669"/>
    <property type="project" value="UniProtKB-UniRule"/>
</dbReference>